<dbReference type="GO" id="GO:0046872">
    <property type="term" value="F:metal ion binding"/>
    <property type="evidence" value="ECO:0007669"/>
    <property type="project" value="UniProtKB-KW"/>
</dbReference>
<evidence type="ECO:0000256" key="3">
    <source>
        <dbReference type="ARBA" id="ARBA00022714"/>
    </source>
</evidence>
<evidence type="ECO:0000256" key="9">
    <source>
        <dbReference type="ARBA" id="ARBA00023014"/>
    </source>
</evidence>
<dbReference type="RefSeq" id="WP_073074232.1">
    <property type="nucleotide sequence ID" value="NZ_MPPI01000032.1"/>
</dbReference>
<keyword evidence="9" id="KW-0411">Iron-sulfur</keyword>
<reference evidence="13 14" key="2">
    <citation type="submission" date="2018-03" db="EMBL/GenBank/DDBJ databases">
        <title>The ancient ancestry and fast evolution of plastids.</title>
        <authorList>
            <person name="Moore K.R."/>
            <person name="Magnabosco C."/>
            <person name="Momper L."/>
            <person name="Gold D.A."/>
            <person name="Bosak T."/>
            <person name="Fournier G.P."/>
        </authorList>
    </citation>
    <scope>NUCLEOTIDE SEQUENCE [LARGE SCALE GENOMIC DNA]</scope>
    <source>
        <strain evidence="13 14">ULC007</strain>
    </source>
</reference>
<evidence type="ECO:0000256" key="8">
    <source>
        <dbReference type="ARBA" id="ARBA00023004"/>
    </source>
</evidence>
<feature type="domain" description="Rieske" evidence="12">
    <location>
        <begin position="37"/>
        <end position="146"/>
    </location>
</feature>
<dbReference type="AlphaFoldDB" id="A0A2T1DAF4"/>
<proteinExistence type="predicted"/>
<dbReference type="CDD" id="cd03480">
    <property type="entry name" value="Rieske_RO_Alpha_PaO"/>
    <property type="match status" value="1"/>
</dbReference>
<evidence type="ECO:0000256" key="10">
    <source>
        <dbReference type="ARBA" id="ARBA00023136"/>
    </source>
</evidence>
<keyword evidence="14" id="KW-1185">Reference proteome</keyword>
<dbReference type="PROSITE" id="PS51296">
    <property type="entry name" value="RIESKE"/>
    <property type="match status" value="1"/>
</dbReference>
<dbReference type="Pfam" id="PF08417">
    <property type="entry name" value="PaO"/>
    <property type="match status" value="1"/>
</dbReference>
<keyword evidence="7" id="KW-0560">Oxidoreductase</keyword>
<dbReference type="Pfam" id="PF00355">
    <property type="entry name" value="Rieske"/>
    <property type="match status" value="1"/>
</dbReference>
<dbReference type="GO" id="GO:0010277">
    <property type="term" value="F:chlorophyllide a oxygenase activity"/>
    <property type="evidence" value="ECO:0007669"/>
    <property type="project" value="InterPro"/>
</dbReference>
<dbReference type="InterPro" id="IPR050584">
    <property type="entry name" value="Cholesterol_7-desaturase"/>
</dbReference>
<reference evidence="13 14" key="1">
    <citation type="submission" date="2018-02" db="EMBL/GenBank/DDBJ databases">
        <authorList>
            <person name="Cohen D.B."/>
            <person name="Kent A.D."/>
        </authorList>
    </citation>
    <scope>NUCLEOTIDE SEQUENCE [LARGE SCALE GENOMIC DNA]</scope>
    <source>
        <strain evidence="13 14">ULC007</strain>
    </source>
</reference>
<dbReference type="PANTHER" id="PTHR21266:SF32">
    <property type="entry name" value="CHOLESTEROL 7-DESATURASE NVD"/>
    <property type="match status" value="1"/>
</dbReference>
<keyword evidence="3" id="KW-0001">2Fe-2S</keyword>
<dbReference type="OrthoDB" id="477744at2"/>
<dbReference type="Gene3D" id="2.102.10.10">
    <property type="entry name" value="Rieske [2Fe-2S] iron-sulphur domain"/>
    <property type="match status" value="1"/>
</dbReference>
<keyword evidence="8" id="KW-0408">Iron</keyword>
<comment type="subcellular location">
    <subcellularLocation>
        <location evidence="1">Membrane</location>
    </subcellularLocation>
</comment>
<dbReference type="SUPFAM" id="SSF50022">
    <property type="entry name" value="ISP domain"/>
    <property type="match status" value="1"/>
</dbReference>
<feature type="region of interest" description="Disordered" evidence="11">
    <location>
        <begin position="1"/>
        <end position="26"/>
    </location>
</feature>
<evidence type="ECO:0000256" key="1">
    <source>
        <dbReference type="ARBA" id="ARBA00004370"/>
    </source>
</evidence>
<dbReference type="InterPro" id="IPR017941">
    <property type="entry name" value="Rieske_2Fe-2S"/>
</dbReference>
<keyword evidence="2" id="KW-0812">Transmembrane</keyword>
<dbReference type="Gene3D" id="3.90.380.10">
    <property type="entry name" value="Naphthalene 1,2-dioxygenase Alpha Subunit, Chain A, domain 1"/>
    <property type="match status" value="1"/>
</dbReference>
<name>A0A2T1DAF4_9CYAN</name>
<dbReference type="PANTHER" id="PTHR21266">
    <property type="entry name" value="IRON-SULFUR DOMAIN CONTAINING PROTEIN"/>
    <property type="match status" value="1"/>
</dbReference>
<evidence type="ECO:0000256" key="2">
    <source>
        <dbReference type="ARBA" id="ARBA00022692"/>
    </source>
</evidence>
<gene>
    <name evidence="13" type="ORF">C7B65_18685</name>
</gene>
<dbReference type="GO" id="GO:0005737">
    <property type="term" value="C:cytoplasm"/>
    <property type="evidence" value="ECO:0007669"/>
    <property type="project" value="TreeGrafter"/>
</dbReference>
<organism evidence="13 14">
    <name type="scientific">Phormidesmis priestleyi ULC007</name>
    <dbReference type="NCBI Taxonomy" id="1920490"/>
    <lineage>
        <taxon>Bacteria</taxon>
        <taxon>Bacillati</taxon>
        <taxon>Cyanobacteriota</taxon>
        <taxon>Cyanophyceae</taxon>
        <taxon>Leptolyngbyales</taxon>
        <taxon>Leptolyngbyaceae</taxon>
        <taxon>Phormidesmis</taxon>
    </lineage>
</organism>
<evidence type="ECO:0000259" key="12">
    <source>
        <dbReference type="PROSITE" id="PS51296"/>
    </source>
</evidence>
<dbReference type="GO" id="GO:0051537">
    <property type="term" value="F:2 iron, 2 sulfur cluster binding"/>
    <property type="evidence" value="ECO:0007669"/>
    <property type="project" value="UniProtKB-KW"/>
</dbReference>
<sequence>MNLEDRISEIAPPQSAQSDSVAAGGSDPTRFDWREAWHLIAYLADLDQTTPTPFTLLERDLVIWWDRHTQAWRVFDDQCPHRLASLSQGRIAEDGLLECPYHGWAFSGDGQCDRIPQQATDGMAHLSKRACVASLPTAVRQGLLFVYAGQPKNAEKVTVPIVEALEDSTEWVCLNTFRDLPYDALTLLENVLDSSHLPFTHHKSVGNRANAAPVELEVVKSDRQGFQGVWAEGPRRGTLGRQDTTFVAPGLMWHDLTSEQFGRTLTVVYATPTRKGECRLFAIFPFKFSSKIPAFFIKLTPRWYSHLNQNAILEDDQIFLHLQERYLERQGGSSNFAKAFYLPTSADRFVTEFRQWVNQYQADPFLGEALTPALSPAQLLDRYQSHTQNCASCRAALNTIQQIRSTCVGVGVIAIATIPLSTLWLDQPSAMIETVTIALADIIWLVLGRFERRFSQGQTVPPRNLAEKRRSSGS</sequence>
<keyword evidence="10" id="KW-0472">Membrane</keyword>
<evidence type="ECO:0000256" key="11">
    <source>
        <dbReference type="SAM" id="MobiDB-lite"/>
    </source>
</evidence>
<keyword evidence="4" id="KW-0479">Metal-binding</keyword>
<accession>A0A2T1DAF4</accession>
<keyword evidence="6" id="KW-1133">Transmembrane helix</keyword>
<dbReference type="GO" id="GO:0016705">
    <property type="term" value="F:oxidoreductase activity, acting on paired donors, with incorporation or reduction of molecular oxygen"/>
    <property type="evidence" value="ECO:0007669"/>
    <property type="project" value="UniProtKB-ARBA"/>
</dbReference>
<dbReference type="InterPro" id="IPR036922">
    <property type="entry name" value="Rieske_2Fe-2S_sf"/>
</dbReference>
<evidence type="ECO:0000313" key="13">
    <source>
        <dbReference type="EMBL" id="PSB17447.1"/>
    </source>
</evidence>
<evidence type="ECO:0000313" key="14">
    <source>
        <dbReference type="Proteomes" id="UP000238634"/>
    </source>
</evidence>
<keyword evidence="5" id="KW-0809">Transit peptide</keyword>
<dbReference type="GO" id="GO:0016020">
    <property type="term" value="C:membrane"/>
    <property type="evidence" value="ECO:0007669"/>
    <property type="project" value="UniProtKB-SubCell"/>
</dbReference>
<protein>
    <submittedName>
        <fullName evidence="13">Cell death suppressor protein Lls1</fullName>
    </submittedName>
</protein>
<evidence type="ECO:0000256" key="6">
    <source>
        <dbReference type="ARBA" id="ARBA00022989"/>
    </source>
</evidence>
<evidence type="ECO:0000256" key="7">
    <source>
        <dbReference type="ARBA" id="ARBA00023002"/>
    </source>
</evidence>
<dbReference type="SUPFAM" id="SSF55961">
    <property type="entry name" value="Bet v1-like"/>
    <property type="match status" value="1"/>
</dbReference>
<evidence type="ECO:0000256" key="5">
    <source>
        <dbReference type="ARBA" id="ARBA00022946"/>
    </source>
</evidence>
<dbReference type="EMBL" id="PVWG01000028">
    <property type="protein sequence ID" value="PSB17447.1"/>
    <property type="molecule type" value="Genomic_DNA"/>
</dbReference>
<comment type="caution">
    <text evidence="13">The sequence shown here is derived from an EMBL/GenBank/DDBJ whole genome shotgun (WGS) entry which is preliminary data.</text>
</comment>
<dbReference type="InterPro" id="IPR013626">
    <property type="entry name" value="PaO"/>
</dbReference>
<dbReference type="STRING" id="1920490.GCA_001895925_01801"/>
<dbReference type="Proteomes" id="UP000238634">
    <property type="component" value="Unassembled WGS sequence"/>
</dbReference>
<evidence type="ECO:0000256" key="4">
    <source>
        <dbReference type="ARBA" id="ARBA00022723"/>
    </source>
</evidence>